<dbReference type="RefSeq" id="WP_203996022.1">
    <property type="nucleotide sequence ID" value="NZ_BOPG01000027.1"/>
</dbReference>
<dbReference type="Proteomes" id="UP000612585">
    <property type="component" value="Unassembled WGS sequence"/>
</dbReference>
<organism evidence="1 2">
    <name type="scientific">Virgisporangium aurantiacum</name>
    <dbReference type="NCBI Taxonomy" id="175570"/>
    <lineage>
        <taxon>Bacteria</taxon>
        <taxon>Bacillati</taxon>
        <taxon>Actinomycetota</taxon>
        <taxon>Actinomycetes</taxon>
        <taxon>Micromonosporales</taxon>
        <taxon>Micromonosporaceae</taxon>
        <taxon>Virgisporangium</taxon>
    </lineage>
</organism>
<dbReference type="AlphaFoldDB" id="A0A8J4E2G6"/>
<comment type="caution">
    <text evidence="1">The sequence shown here is derived from an EMBL/GenBank/DDBJ whole genome shotgun (WGS) entry which is preliminary data.</text>
</comment>
<reference evidence="1" key="1">
    <citation type="submission" date="2021-01" db="EMBL/GenBank/DDBJ databases">
        <title>Whole genome shotgun sequence of Virgisporangium aurantiacum NBRC 16421.</title>
        <authorList>
            <person name="Komaki H."/>
            <person name="Tamura T."/>
        </authorList>
    </citation>
    <scope>NUCLEOTIDE SEQUENCE</scope>
    <source>
        <strain evidence="1">NBRC 16421</strain>
    </source>
</reference>
<name>A0A8J4E2G6_9ACTN</name>
<keyword evidence="2" id="KW-1185">Reference proteome</keyword>
<gene>
    <name evidence="1" type="ORF">Vau01_045280</name>
</gene>
<evidence type="ECO:0000313" key="1">
    <source>
        <dbReference type="EMBL" id="GIJ57012.1"/>
    </source>
</evidence>
<accession>A0A8J4E2G6</accession>
<evidence type="ECO:0000313" key="2">
    <source>
        <dbReference type="Proteomes" id="UP000612585"/>
    </source>
</evidence>
<protein>
    <submittedName>
        <fullName evidence="1">Uncharacterized protein</fullName>
    </submittedName>
</protein>
<sequence>MAAVDIRAVAHLVLAARAARATLAANARSLSRDNLAHAMREDGHGVSNERASLLLKILKAEQDAITLGSVPVQGPGKVVR</sequence>
<proteinExistence type="predicted"/>
<dbReference type="EMBL" id="BOPG01000027">
    <property type="protein sequence ID" value="GIJ57012.1"/>
    <property type="molecule type" value="Genomic_DNA"/>
</dbReference>